<evidence type="ECO:0000256" key="4">
    <source>
        <dbReference type="ARBA" id="ARBA00023136"/>
    </source>
</evidence>
<dbReference type="SUPFAM" id="SSF49723">
    <property type="entry name" value="Lipase/lipooxygenase domain (PLAT/LH2 domain)"/>
    <property type="match status" value="1"/>
</dbReference>
<dbReference type="InterPro" id="IPR000203">
    <property type="entry name" value="GPS"/>
</dbReference>
<name>A0A1B6MBH4_9HEMI</name>
<feature type="domain" description="PLAT" evidence="7">
    <location>
        <begin position="332"/>
        <end position="449"/>
    </location>
</feature>
<keyword evidence="3 6" id="KW-1133">Transmembrane helix</keyword>
<dbReference type="GO" id="GO:0016020">
    <property type="term" value="C:membrane"/>
    <property type="evidence" value="ECO:0007669"/>
    <property type="project" value="UniProtKB-SubCell"/>
</dbReference>
<dbReference type="InterPro" id="IPR036392">
    <property type="entry name" value="PLAT/LH2_dom_sf"/>
</dbReference>
<dbReference type="PANTHER" id="PTHR10877:SF183">
    <property type="entry name" value="AT14535P-RELATED"/>
    <property type="match status" value="1"/>
</dbReference>
<evidence type="ECO:0000256" key="5">
    <source>
        <dbReference type="PROSITE-ProRule" id="PRU00152"/>
    </source>
</evidence>
<evidence type="ECO:0000313" key="8">
    <source>
        <dbReference type="EMBL" id="JAT33281.1"/>
    </source>
</evidence>
<keyword evidence="2 6" id="KW-0812">Transmembrane</keyword>
<evidence type="ECO:0000256" key="6">
    <source>
        <dbReference type="SAM" id="Phobius"/>
    </source>
</evidence>
<dbReference type="Gene3D" id="2.60.220.50">
    <property type="match status" value="1"/>
</dbReference>
<dbReference type="Gene3D" id="2.60.60.20">
    <property type="entry name" value="PLAT/LH2 domain"/>
    <property type="match status" value="1"/>
</dbReference>
<keyword evidence="4 6" id="KW-0472">Membrane</keyword>
<sequence length="457" mass="52756">ENDHQYSITDMLPKSKEIPVNMSQLLFQRLQKPLQLNSIEEMDTNTNLGLQVLHINKNIFWWCESDIESNLVSISLTRRNKESRISEISTLPSPLDIYLKLNNNTESVKVTDSTIQLDPDREELELDLKIKIHRIDCAPRSHTKIVFSFPSTNFTLRVLVQKQFRPDYSMMMRESVDINSQSSVYPIEISNYKDERSFLFMGIIPGPEVSINHNITYTFEVSSIACQFWAMGKWSSVGCDVSSKSRGKDVHCQCNHASIFAAAFPITPQEIDPFADAKLFLTVLDNPFVVALIVTMLIIYFLLCFPLWWLDIRDKTLRTVIVLEDNFPGNDFAYLLAVHTSSRLNAGTTAHVGMRIIGTTGNSRVHVLMTNHRKVLKRNSDDWFLMFCQEPLGTLEVIHIWHDNYGSSPEWYCDKIHIYDLKDQVETVFVINQWLALNLQDYPEANIRPISRRELDE</sequence>
<dbReference type="Pfam" id="PF01477">
    <property type="entry name" value="PLAT"/>
    <property type="match status" value="1"/>
</dbReference>
<feature type="transmembrane region" description="Helical" evidence="6">
    <location>
        <begin position="288"/>
        <end position="310"/>
    </location>
</feature>
<dbReference type="InterPro" id="IPR046338">
    <property type="entry name" value="GAIN_dom_sf"/>
</dbReference>
<evidence type="ECO:0000256" key="1">
    <source>
        <dbReference type="ARBA" id="ARBA00004370"/>
    </source>
</evidence>
<dbReference type="InterPro" id="IPR051223">
    <property type="entry name" value="Polycystin"/>
</dbReference>
<proteinExistence type="predicted"/>
<dbReference type="EMBL" id="GEBQ01006696">
    <property type="protein sequence ID" value="JAT33281.1"/>
    <property type="molecule type" value="Transcribed_RNA"/>
</dbReference>
<feature type="non-terminal residue" evidence="8">
    <location>
        <position position="457"/>
    </location>
</feature>
<evidence type="ECO:0000256" key="3">
    <source>
        <dbReference type="ARBA" id="ARBA00022989"/>
    </source>
</evidence>
<protein>
    <recommendedName>
        <fullName evidence="7">PLAT domain-containing protein</fullName>
    </recommendedName>
</protein>
<dbReference type="InterPro" id="IPR001024">
    <property type="entry name" value="PLAT/LH2_dom"/>
</dbReference>
<evidence type="ECO:0000259" key="7">
    <source>
        <dbReference type="PROSITE" id="PS50095"/>
    </source>
</evidence>
<dbReference type="AlphaFoldDB" id="A0A1B6MBH4"/>
<reference evidence="8" key="1">
    <citation type="submission" date="2015-11" db="EMBL/GenBank/DDBJ databases">
        <title>De novo transcriptome assembly of four potential Pierce s Disease insect vectors from Arizona vineyards.</title>
        <authorList>
            <person name="Tassone E.E."/>
        </authorList>
    </citation>
    <scope>NUCLEOTIDE SEQUENCE</scope>
</reference>
<organism evidence="8">
    <name type="scientific">Graphocephala atropunctata</name>
    <dbReference type="NCBI Taxonomy" id="36148"/>
    <lineage>
        <taxon>Eukaryota</taxon>
        <taxon>Metazoa</taxon>
        <taxon>Ecdysozoa</taxon>
        <taxon>Arthropoda</taxon>
        <taxon>Hexapoda</taxon>
        <taxon>Insecta</taxon>
        <taxon>Pterygota</taxon>
        <taxon>Neoptera</taxon>
        <taxon>Paraneoptera</taxon>
        <taxon>Hemiptera</taxon>
        <taxon>Auchenorrhyncha</taxon>
        <taxon>Membracoidea</taxon>
        <taxon>Cicadellidae</taxon>
        <taxon>Cicadellinae</taxon>
        <taxon>Cicadellini</taxon>
        <taxon>Graphocephala</taxon>
    </lineage>
</organism>
<evidence type="ECO:0000256" key="2">
    <source>
        <dbReference type="ARBA" id="ARBA00022692"/>
    </source>
</evidence>
<dbReference type="PANTHER" id="PTHR10877">
    <property type="entry name" value="POLYCYSTIN FAMILY MEMBER"/>
    <property type="match status" value="1"/>
</dbReference>
<accession>A0A1B6MBH4</accession>
<feature type="non-terminal residue" evidence="8">
    <location>
        <position position="1"/>
    </location>
</feature>
<dbReference type="SMART" id="SM00308">
    <property type="entry name" value="LH2"/>
    <property type="match status" value="1"/>
</dbReference>
<dbReference type="Pfam" id="PF01825">
    <property type="entry name" value="GPS"/>
    <property type="match status" value="1"/>
</dbReference>
<comment type="caution">
    <text evidence="5">Lacks conserved residue(s) required for the propagation of feature annotation.</text>
</comment>
<comment type="subcellular location">
    <subcellularLocation>
        <location evidence="1">Membrane</location>
    </subcellularLocation>
</comment>
<dbReference type="PROSITE" id="PS50095">
    <property type="entry name" value="PLAT"/>
    <property type="match status" value="1"/>
</dbReference>
<gene>
    <name evidence="8" type="ORF">g.7632</name>
</gene>